<dbReference type="GO" id="GO:0009717">
    <property type="term" value="P:isoflavonoid biosynthetic process"/>
    <property type="evidence" value="ECO:0007669"/>
    <property type="project" value="UniProtKB-ARBA"/>
</dbReference>
<comment type="catalytic activity">
    <reaction evidence="5">
        <text>a 7-hydroxyisoflavone + S-adenosyl-L-methionine = a 7-methoxyisoflavone + S-adenosyl-L-homocysteine + H(+)</text>
        <dbReference type="Rhea" id="RHEA:17933"/>
        <dbReference type="ChEBI" id="CHEBI:15378"/>
        <dbReference type="ChEBI" id="CHEBI:55465"/>
        <dbReference type="ChEBI" id="CHEBI:57856"/>
        <dbReference type="ChEBI" id="CHEBI:59789"/>
        <dbReference type="ChEBI" id="CHEBI:140356"/>
        <dbReference type="EC" id="2.1.1.150"/>
    </reaction>
</comment>
<dbReference type="InterPro" id="IPR036390">
    <property type="entry name" value="WH_DNA-bd_sf"/>
</dbReference>
<dbReference type="Gene3D" id="1.10.10.10">
    <property type="entry name" value="Winged helix-like DNA-binding domain superfamily/Winged helix DNA-binding domain"/>
    <property type="match status" value="1"/>
</dbReference>
<dbReference type="GO" id="GO:0046983">
    <property type="term" value="F:protein dimerization activity"/>
    <property type="evidence" value="ECO:0007669"/>
    <property type="project" value="InterPro"/>
</dbReference>
<evidence type="ECO:0000259" key="10">
    <source>
        <dbReference type="Pfam" id="PF00891"/>
    </source>
</evidence>
<dbReference type="FunFam" id="3.40.50.150:FF:000057">
    <property type="entry name" value="O-methyltransferase ZRP4"/>
    <property type="match status" value="1"/>
</dbReference>
<organism evidence="12 13">
    <name type="scientific">Trifolium subterraneum</name>
    <name type="common">Subterranean clover</name>
    <dbReference type="NCBI Taxonomy" id="3900"/>
    <lineage>
        <taxon>Eukaryota</taxon>
        <taxon>Viridiplantae</taxon>
        <taxon>Streptophyta</taxon>
        <taxon>Embryophyta</taxon>
        <taxon>Tracheophyta</taxon>
        <taxon>Spermatophyta</taxon>
        <taxon>Magnoliopsida</taxon>
        <taxon>eudicotyledons</taxon>
        <taxon>Gunneridae</taxon>
        <taxon>Pentapetalae</taxon>
        <taxon>rosids</taxon>
        <taxon>fabids</taxon>
        <taxon>Fabales</taxon>
        <taxon>Fabaceae</taxon>
        <taxon>Papilionoideae</taxon>
        <taxon>50 kb inversion clade</taxon>
        <taxon>NPAAA clade</taxon>
        <taxon>Hologalegina</taxon>
        <taxon>IRL clade</taxon>
        <taxon>Trifolieae</taxon>
        <taxon>Trifolium</taxon>
    </lineage>
</organism>
<dbReference type="EMBL" id="DF973493">
    <property type="protein sequence ID" value="GAU32466.1"/>
    <property type="molecule type" value="Genomic_DNA"/>
</dbReference>
<dbReference type="GO" id="GO:0033800">
    <property type="term" value="F:isoflavone 7-O-methyltransferase activity"/>
    <property type="evidence" value="ECO:0007669"/>
    <property type="project" value="UniProtKB-EC"/>
</dbReference>
<keyword evidence="13" id="KW-1185">Reference proteome</keyword>
<dbReference type="Pfam" id="PF00891">
    <property type="entry name" value="Methyltransf_2"/>
    <property type="match status" value="1"/>
</dbReference>
<evidence type="ECO:0000313" key="12">
    <source>
        <dbReference type="EMBL" id="GAU32466.1"/>
    </source>
</evidence>
<evidence type="ECO:0000259" key="11">
    <source>
        <dbReference type="Pfam" id="PF08100"/>
    </source>
</evidence>
<feature type="domain" description="O-methyltransferase dimerisation" evidence="11">
    <location>
        <begin position="22"/>
        <end position="107"/>
    </location>
</feature>
<dbReference type="SUPFAM" id="SSF46785">
    <property type="entry name" value="Winged helix' DNA-binding domain"/>
    <property type="match status" value="1"/>
</dbReference>
<dbReference type="PANTHER" id="PTHR11746">
    <property type="entry name" value="O-METHYLTRANSFERASE"/>
    <property type="match status" value="1"/>
</dbReference>
<dbReference type="Gene3D" id="3.40.50.150">
    <property type="entry name" value="Vaccinia Virus protein VP39"/>
    <property type="match status" value="1"/>
</dbReference>
<dbReference type="PIRSF" id="PIRSF005739">
    <property type="entry name" value="O-mtase"/>
    <property type="match status" value="1"/>
</dbReference>
<proteinExistence type="predicted"/>
<feature type="active site" description="Proton acceptor" evidence="9">
    <location>
        <position position="260"/>
    </location>
</feature>
<evidence type="ECO:0000313" key="13">
    <source>
        <dbReference type="Proteomes" id="UP000242715"/>
    </source>
</evidence>
<keyword evidence="4" id="KW-0949">S-adenosyl-L-methionine</keyword>
<dbReference type="FunFam" id="1.10.10.10:FF:000213">
    <property type="entry name" value="Coniferyl alcohol 9-O-methyltransferase"/>
    <property type="match status" value="1"/>
</dbReference>
<dbReference type="InterPro" id="IPR036388">
    <property type="entry name" value="WH-like_DNA-bd_sf"/>
</dbReference>
<comment type="subunit">
    <text evidence="1">Homodimer.</text>
</comment>
<accession>A0A2Z6MIH9</accession>
<evidence type="ECO:0000256" key="2">
    <source>
        <dbReference type="ARBA" id="ARBA00022603"/>
    </source>
</evidence>
<protein>
    <recommendedName>
        <fullName evidence="8">isoflavone 7-O-methyltransferase</fullName>
        <ecNumber evidence="8">2.1.1.150</ecNumber>
    </recommendedName>
</protein>
<dbReference type="InterPro" id="IPR029063">
    <property type="entry name" value="SAM-dependent_MTases_sf"/>
</dbReference>
<dbReference type="GO" id="GO:0032259">
    <property type="term" value="P:methylation"/>
    <property type="evidence" value="ECO:0007669"/>
    <property type="project" value="UniProtKB-KW"/>
</dbReference>
<dbReference type="EC" id="2.1.1.150" evidence="8"/>
<dbReference type="SUPFAM" id="SSF53335">
    <property type="entry name" value="S-adenosyl-L-methionine-dependent methyltransferases"/>
    <property type="match status" value="1"/>
</dbReference>
<dbReference type="AlphaFoldDB" id="A0A2Z6MIH9"/>
<evidence type="ECO:0000256" key="6">
    <source>
        <dbReference type="ARBA" id="ARBA00054859"/>
    </source>
</evidence>
<dbReference type="OrthoDB" id="2410195at2759"/>
<evidence type="ECO:0000256" key="5">
    <source>
        <dbReference type="ARBA" id="ARBA00050968"/>
    </source>
</evidence>
<dbReference type="InterPro" id="IPR012967">
    <property type="entry name" value="COMT_dimerisation"/>
</dbReference>
<evidence type="ECO:0000256" key="4">
    <source>
        <dbReference type="ARBA" id="ARBA00022691"/>
    </source>
</evidence>
<name>A0A2Z6MIH9_TRISU</name>
<reference evidence="13" key="1">
    <citation type="journal article" date="2017" name="Front. Plant Sci.">
        <title>Climate Clever Clovers: New Paradigm to Reduce the Environmental Footprint of Ruminants by Breeding Low Methanogenic Forages Utilizing Haplotype Variation.</title>
        <authorList>
            <person name="Kaur P."/>
            <person name="Appels R."/>
            <person name="Bayer P.E."/>
            <person name="Keeble-Gagnere G."/>
            <person name="Wang J."/>
            <person name="Hirakawa H."/>
            <person name="Shirasawa K."/>
            <person name="Vercoe P."/>
            <person name="Stefanova K."/>
            <person name="Durmic Z."/>
            <person name="Nichols P."/>
            <person name="Revell C."/>
            <person name="Isobe S.N."/>
            <person name="Edwards D."/>
            <person name="Erskine W."/>
        </authorList>
    </citation>
    <scope>NUCLEOTIDE SEQUENCE [LARGE SCALE GENOMIC DNA]</scope>
    <source>
        <strain evidence="13">cv. Daliak</strain>
    </source>
</reference>
<evidence type="ECO:0000256" key="1">
    <source>
        <dbReference type="ARBA" id="ARBA00011738"/>
    </source>
</evidence>
<evidence type="ECO:0000256" key="9">
    <source>
        <dbReference type="PIRSR" id="PIRSR005739-1"/>
    </source>
</evidence>
<evidence type="ECO:0000256" key="7">
    <source>
        <dbReference type="ARBA" id="ARBA00060628"/>
    </source>
</evidence>
<keyword evidence="2" id="KW-0489">Methyltransferase</keyword>
<dbReference type="InterPro" id="IPR016461">
    <property type="entry name" value="COMT-like"/>
</dbReference>
<evidence type="ECO:0000256" key="3">
    <source>
        <dbReference type="ARBA" id="ARBA00022679"/>
    </source>
</evidence>
<dbReference type="Pfam" id="PF08100">
    <property type="entry name" value="Dimerisation"/>
    <property type="match status" value="1"/>
</dbReference>
<dbReference type="PROSITE" id="PS51683">
    <property type="entry name" value="SAM_OMT_II"/>
    <property type="match status" value="1"/>
</dbReference>
<keyword evidence="3" id="KW-0808">Transferase</keyword>
<dbReference type="Proteomes" id="UP000242715">
    <property type="component" value="Unassembled WGS sequence"/>
</dbReference>
<feature type="domain" description="O-methyltransferase C-terminal" evidence="10">
    <location>
        <begin position="143"/>
        <end position="338"/>
    </location>
</feature>
<comment type="pathway">
    <text evidence="7">Phytoalexin biosynthesis; medicarpin biosynthesis.</text>
</comment>
<gene>
    <name evidence="12" type="ORF">TSUD_64160</name>
</gene>
<sequence>MASKNGLYNASELFQAQAHLYKVMYSFLNPMSVKWATDLKIPDIIHNHAQPITLSELVSALKVPQSKQTCVQRLMRLLAHIDFFAIVKIHDNQERYALTPTSQLLVSGTDHCLSSMVRLLSTPILVDSYNHLGKWTSGEDLTVVETALGPESYWGFIHQNSTYLNTFNEAMESDSHVVRLALSDCRSVFEGIGSLVDVGGGTGNTAKIICEAFPELKYIVLDLPQVVSDLTGSNNLSFVGGNMFKSIPQADAVLIKWVLHNWSDDDCIKILKNCKAAISSKGKGGKVIIIDVVINEKQDEHEMTEVKLLFDVIMMTSLNGKERNEKEWKQLFLQAGFKSYKIFPIFGFRSLIELYP</sequence>
<comment type="function">
    <text evidence="6">Transfers a methyl group to 7-hydroxyls of the isoflavones daidzein, genistein and 6,7,4'-trihydroxyisoflavone. Can also methylate (+)6a-hydroxymaackiain with lower efficiency.</text>
</comment>
<evidence type="ECO:0000256" key="8">
    <source>
        <dbReference type="ARBA" id="ARBA00066355"/>
    </source>
</evidence>
<dbReference type="InterPro" id="IPR001077">
    <property type="entry name" value="COMT_C"/>
</dbReference>